<name>A0A418M1Q3_9BACT</name>
<protein>
    <recommendedName>
        <fullName evidence="6">4-deoxy-L-threo-5-hexosulose-uronate ketol-isomerase</fullName>
        <ecNumber evidence="6">5.3.1.17</ecNumber>
    </recommendedName>
    <alternativeName>
        <fullName evidence="6">5-keto-4-deoxyuronate isomerase</fullName>
    </alternativeName>
    <alternativeName>
        <fullName evidence="6">DKI isomerase</fullName>
    </alternativeName>
</protein>
<comment type="similarity">
    <text evidence="2 6">Belongs to the KduI family.</text>
</comment>
<keyword evidence="4 6" id="KW-0862">Zinc</keyword>
<evidence type="ECO:0000313" key="8">
    <source>
        <dbReference type="Proteomes" id="UP000283523"/>
    </source>
</evidence>
<feature type="binding site" evidence="6">
    <location>
        <position position="208"/>
    </location>
    <ligand>
        <name>Zn(2+)</name>
        <dbReference type="ChEBI" id="CHEBI:29105"/>
    </ligand>
</feature>
<comment type="caution">
    <text evidence="7">The sequence shown here is derived from an EMBL/GenBank/DDBJ whole genome shotgun (WGS) entry which is preliminary data.</text>
</comment>
<keyword evidence="8" id="KW-1185">Reference proteome</keyword>
<dbReference type="CDD" id="cd20491">
    <property type="entry name" value="cupin_KduI_C"/>
    <property type="match status" value="1"/>
</dbReference>
<dbReference type="GO" id="GO:0045490">
    <property type="term" value="P:pectin catabolic process"/>
    <property type="evidence" value="ECO:0007669"/>
    <property type="project" value="UniProtKB-UniRule"/>
</dbReference>
<evidence type="ECO:0000256" key="1">
    <source>
        <dbReference type="ARBA" id="ARBA00000552"/>
    </source>
</evidence>
<dbReference type="PIRSF" id="PIRSF006625">
    <property type="entry name" value="KduI"/>
    <property type="match status" value="1"/>
</dbReference>
<dbReference type="GO" id="GO:0008270">
    <property type="term" value="F:zinc ion binding"/>
    <property type="evidence" value="ECO:0007669"/>
    <property type="project" value="UniProtKB-UniRule"/>
</dbReference>
<gene>
    <name evidence="6" type="primary">kduI</name>
    <name evidence="7" type="ORF">DYU11_25565</name>
</gene>
<dbReference type="Pfam" id="PF04962">
    <property type="entry name" value="KduI"/>
    <property type="match status" value="1"/>
</dbReference>
<feature type="binding site" evidence="6">
    <location>
        <position position="201"/>
    </location>
    <ligand>
        <name>Zn(2+)</name>
        <dbReference type="ChEBI" id="CHEBI:29105"/>
    </ligand>
</feature>
<dbReference type="InterPro" id="IPR007045">
    <property type="entry name" value="KduI"/>
</dbReference>
<proteinExistence type="inferred from homology"/>
<dbReference type="InterPro" id="IPR011051">
    <property type="entry name" value="RmlC_Cupin_sf"/>
</dbReference>
<keyword evidence="5 6" id="KW-0413">Isomerase</keyword>
<dbReference type="EC" id="5.3.1.17" evidence="6"/>
<dbReference type="Gene3D" id="2.60.120.520">
    <property type="entry name" value="pectin degrading enzyme 5-keto 4- deoxyuronate isomerase, domain 1"/>
    <property type="match status" value="1"/>
</dbReference>
<evidence type="ECO:0000313" key="7">
    <source>
        <dbReference type="EMBL" id="RIV19466.1"/>
    </source>
</evidence>
<comment type="function">
    <text evidence="6">Catalyzes the isomerization of 5-dehydro-4-deoxy-D-glucuronate to 3-deoxy-D-glycero-2,5-hexodiulosonate.</text>
</comment>
<dbReference type="InterPro" id="IPR021120">
    <property type="entry name" value="KduI/IolB_isomerase"/>
</dbReference>
<evidence type="ECO:0000256" key="4">
    <source>
        <dbReference type="ARBA" id="ARBA00022833"/>
    </source>
</evidence>
<comment type="catalytic activity">
    <reaction evidence="1 6">
        <text>5-dehydro-4-deoxy-D-glucuronate = 3-deoxy-D-glycero-2,5-hexodiulosonate</text>
        <dbReference type="Rhea" id="RHEA:23896"/>
        <dbReference type="ChEBI" id="CHEBI:17117"/>
        <dbReference type="ChEBI" id="CHEBI:29071"/>
        <dbReference type="EC" id="5.3.1.17"/>
    </reaction>
</comment>
<dbReference type="NCBIfam" id="NF002091">
    <property type="entry name" value="PRK00924.1"/>
    <property type="match status" value="1"/>
</dbReference>
<dbReference type="OrthoDB" id="9770644at2"/>
<feature type="binding site" evidence="6">
    <location>
        <position position="250"/>
    </location>
    <ligand>
        <name>Zn(2+)</name>
        <dbReference type="ChEBI" id="CHEBI:29105"/>
    </ligand>
</feature>
<dbReference type="GO" id="GO:0042840">
    <property type="term" value="P:D-glucuronate catabolic process"/>
    <property type="evidence" value="ECO:0007669"/>
    <property type="project" value="TreeGrafter"/>
</dbReference>
<dbReference type="Proteomes" id="UP000283523">
    <property type="component" value="Unassembled WGS sequence"/>
</dbReference>
<feature type="binding site" evidence="6">
    <location>
        <position position="203"/>
    </location>
    <ligand>
        <name>Zn(2+)</name>
        <dbReference type="ChEBI" id="CHEBI:29105"/>
    </ligand>
</feature>
<evidence type="ECO:0000256" key="6">
    <source>
        <dbReference type="HAMAP-Rule" id="MF_00687"/>
    </source>
</evidence>
<dbReference type="InterPro" id="IPR014710">
    <property type="entry name" value="RmlC-like_jellyroll"/>
</dbReference>
<keyword evidence="3 6" id="KW-0479">Metal-binding</keyword>
<dbReference type="GO" id="GO:0008697">
    <property type="term" value="F:4-deoxy-L-threo-5-hexosulose-uronate ketol-isomerase activity"/>
    <property type="evidence" value="ECO:0007669"/>
    <property type="project" value="UniProtKB-UniRule"/>
</dbReference>
<dbReference type="PANTHER" id="PTHR38461:SF1">
    <property type="entry name" value="4-DEOXY-L-THREO-5-HEXOSULOSE-URONATE KETOL-ISOMERASE"/>
    <property type="match status" value="1"/>
</dbReference>
<dbReference type="PANTHER" id="PTHR38461">
    <property type="entry name" value="4-DEOXY-L-THREO-5-HEXOSULOSE-URONATE KETOL-ISOMERASE"/>
    <property type="match status" value="1"/>
</dbReference>
<dbReference type="UniPathway" id="UPA00545">
    <property type="reaction ID" value="UER00826"/>
</dbReference>
<sequence length="283" mass="31786">MILQQTIMPVRHTVGQNEIQRFTTRELRDNFLIDTVFEPDTVQVVYTHYDRVIVGGALPVYETLPLPAYDNLKTPHFLDRRELGVINVGGPGSVTVDGERFDLTKLDCLYVGQGSRDVQFDSLSSDTPARFFLLSAPAHAAYPTTKLAKEDANPTRLGSSTTANERTIYKYIHRDGLQSCQLVMGLTVLEPGSVWNTMPAHVHDRRMEAYCYFDLPTDHRVFHLMGQPQETRHIVVANEQAVVSPPWSIHSGCGTTNYSFIWGMAGENMDFADMDHSPIADLL</sequence>
<comment type="cofactor">
    <cofactor evidence="6">
        <name>Zn(2+)</name>
        <dbReference type="ChEBI" id="CHEBI:29105"/>
    </cofactor>
    <text evidence="6">Binds 1 zinc ion per subunit.</text>
</comment>
<dbReference type="HAMAP" id="MF_00687">
    <property type="entry name" value="KduI"/>
    <property type="match status" value="1"/>
</dbReference>
<comment type="pathway">
    <text evidence="6">Glycan metabolism; pectin degradation; 2-dehydro-3-deoxy-D-gluconate from pectin: step 4/5.</text>
</comment>
<dbReference type="Gene3D" id="2.60.120.10">
    <property type="entry name" value="Jelly Rolls"/>
    <property type="match status" value="1"/>
</dbReference>
<reference evidence="7 8" key="1">
    <citation type="submission" date="2018-08" db="EMBL/GenBank/DDBJ databases">
        <title>Fibrisoma montanum sp. nov., isolated from Danxia mountain soil.</title>
        <authorList>
            <person name="Huang Y."/>
        </authorList>
    </citation>
    <scope>NUCLEOTIDE SEQUENCE [LARGE SCALE GENOMIC DNA]</scope>
    <source>
        <strain evidence="7 8">HYT19</strain>
    </source>
</reference>
<evidence type="ECO:0000256" key="5">
    <source>
        <dbReference type="ARBA" id="ARBA00023235"/>
    </source>
</evidence>
<organism evidence="7 8">
    <name type="scientific">Fibrisoma montanum</name>
    <dbReference type="NCBI Taxonomy" id="2305895"/>
    <lineage>
        <taxon>Bacteria</taxon>
        <taxon>Pseudomonadati</taxon>
        <taxon>Bacteroidota</taxon>
        <taxon>Cytophagia</taxon>
        <taxon>Cytophagales</taxon>
        <taxon>Spirosomataceae</taxon>
        <taxon>Fibrisoma</taxon>
    </lineage>
</organism>
<evidence type="ECO:0000256" key="2">
    <source>
        <dbReference type="ARBA" id="ARBA00008086"/>
    </source>
</evidence>
<dbReference type="RefSeq" id="WP_119670570.1">
    <property type="nucleotide sequence ID" value="NZ_QXED01000008.1"/>
</dbReference>
<evidence type="ECO:0000256" key="3">
    <source>
        <dbReference type="ARBA" id="ARBA00022723"/>
    </source>
</evidence>
<dbReference type="EMBL" id="QXED01000008">
    <property type="protein sequence ID" value="RIV19466.1"/>
    <property type="molecule type" value="Genomic_DNA"/>
</dbReference>
<dbReference type="GO" id="GO:0019698">
    <property type="term" value="P:D-galacturonate catabolic process"/>
    <property type="evidence" value="ECO:0007669"/>
    <property type="project" value="TreeGrafter"/>
</dbReference>
<accession>A0A418M1Q3</accession>
<dbReference type="AlphaFoldDB" id="A0A418M1Q3"/>
<dbReference type="CDD" id="cd20294">
    <property type="entry name" value="cupin_KduI_N"/>
    <property type="match status" value="1"/>
</dbReference>
<dbReference type="SUPFAM" id="SSF51182">
    <property type="entry name" value="RmlC-like cupins"/>
    <property type="match status" value="1"/>
</dbReference>
<dbReference type="InterPro" id="IPR027449">
    <property type="entry name" value="KduI_N"/>
</dbReference>